<reference evidence="12 13" key="1">
    <citation type="submission" date="2017-08" db="EMBL/GenBank/DDBJ databases">
        <title>Complete genome sequence of Mucilaginibacter sp. strain BJC16-A31.</title>
        <authorList>
            <consortium name="Henan University of Science and Technology"/>
            <person name="You X."/>
        </authorList>
    </citation>
    <scope>NUCLEOTIDE SEQUENCE [LARGE SCALE GENOMIC DNA]</scope>
    <source>
        <strain evidence="12 13">BJC16-A31</strain>
    </source>
</reference>
<dbReference type="InterPro" id="IPR036942">
    <property type="entry name" value="Beta-barrel_TonB_sf"/>
</dbReference>
<evidence type="ECO:0000256" key="8">
    <source>
        <dbReference type="PROSITE-ProRule" id="PRU01360"/>
    </source>
</evidence>
<keyword evidence="5 9" id="KW-0798">TonB box</keyword>
<keyword evidence="6 8" id="KW-0472">Membrane</keyword>
<evidence type="ECO:0000256" key="6">
    <source>
        <dbReference type="ARBA" id="ARBA00023136"/>
    </source>
</evidence>
<dbReference type="Gene3D" id="2.170.130.10">
    <property type="entry name" value="TonB-dependent receptor, plug domain"/>
    <property type="match status" value="1"/>
</dbReference>
<keyword evidence="7 8" id="KW-0998">Cell outer membrane</keyword>
<evidence type="ECO:0000256" key="7">
    <source>
        <dbReference type="ARBA" id="ARBA00023237"/>
    </source>
</evidence>
<dbReference type="PANTHER" id="PTHR47234:SF3">
    <property type="entry name" value="SECRETIN_TONB SHORT N-TERMINAL DOMAIN-CONTAINING PROTEIN"/>
    <property type="match status" value="1"/>
</dbReference>
<evidence type="ECO:0000256" key="9">
    <source>
        <dbReference type="RuleBase" id="RU003357"/>
    </source>
</evidence>
<dbReference type="EMBL" id="CP022743">
    <property type="protein sequence ID" value="ASU34504.1"/>
    <property type="molecule type" value="Genomic_DNA"/>
</dbReference>
<feature type="domain" description="TonB-dependent receptor plug" evidence="11">
    <location>
        <begin position="110"/>
        <end position="232"/>
    </location>
</feature>
<comment type="similarity">
    <text evidence="8 9">Belongs to the TonB-dependent receptor family.</text>
</comment>
<evidence type="ECO:0000259" key="10">
    <source>
        <dbReference type="Pfam" id="PF00593"/>
    </source>
</evidence>
<dbReference type="InterPro" id="IPR012910">
    <property type="entry name" value="Plug_dom"/>
</dbReference>
<dbReference type="SUPFAM" id="SSF49464">
    <property type="entry name" value="Carboxypeptidase regulatory domain-like"/>
    <property type="match status" value="1"/>
</dbReference>
<feature type="domain" description="TonB-dependent receptor-like beta-barrel" evidence="10">
    <location>
        <begin position="560"/>
        <end position="918"/>
    </location>
</feature>
<comment type="subcellular location">
    <subcellularLocation>
        <location evidence="1 8">Cell outer membrane</location>
        <topology evidence="1 8">Multi-pass membrane protein</topology>
    </subcellularLocation>
</comment>
<dbReference type="Proteomes" id="UP000215002">
    <property type="component" value="Chromosome"/>
</dbReference>
<dbReference type="Pfam" id="PF13715">
    <property type="entry name" value="CarbopepD_reg_2"/>
    <property type="match status" value="1"/>
</dbReference>
<evidence type="ECO:0000256" key="2">
    <source>
        <dbReference type="ARBA" id="ARBA00022448"/>
    </source>
</evidence>
<dbReference type="InterPro" id="IPR037066">
    <property type="entry name" value="Plug_dom_sf"/>
</dbReference>
<dbReference type="AlphaFoldDB" id="A0A223NXS9"/>
<dbReference type="KEGG" id="muc:MuYL_2617"/>
<dbReference type="Pfam" id="PF07715">
    <property type="entry name" value="Plug"/>
    <property type="match status" value="1"/>
</dbReference>
<evidence type="ECO:0000256" key="3">
    <source>
        <dbReference type="ARBA" id="ARBA00022452"/>
    </source>
</evidence>
<organism evidence="12 13">
    <name type="scientific">Mucilaginibacter xinganensis</name>
    <dbReference type="NCBI Taxonomy" id="1234841"/>
    <lineage>
        <taxon>Bacteria</taxon>
        <taxon>Pseudomonadati</taxon>
        <taxon>Bacteroidota</taxon>
        <taxon>Sphingobacteriia</taxon>
        <taxon>Sphingobacteriales</taxon>
        <taxon>Sphingobacteriaceae</taxon>
        <taxon>Mucilaginibacter</taxon>
    </lineage>
</organism>
<keyword evidence="2 8" id="KW-0813">Transport</keyword>
<dbReference type="Gene3D" id="2.40.170.20">
    <property type="entry name" value="TonB-dependent receptor, beta-barrel domain"/>
    <property type="match status" value="1"/>
</dbReference>
<dbReference type="SUPFAM" id="SSF56935">
    <property type="entry name" value="Porins"/>
    <property type="match status" value="1"/>
</dbReference>
<dbReference type="RefSeq" id="WP_211710135.1">
    <property type="nucleotide sequence ID" value="NZ_CP022743.1"/>
</dbReference>
<name>A0A223NXS9_9SPHI</name>
<keyword evidence="13" id="KW-1185">Reference proteome</keyword>
<evidence type="ECO:0000256" key="4">
    <source>
        <dbReference type="ARBA" id="ARBA00022692"/>
    </source>
</evidence>
<dbReference type="InterPro" id="IPR039426">
    <property type="entry name" value="TonB-dep_rcpt-like"/>
</dbReference>
<evidence type="ECO:0000313" key="13">
    <source>
        <dbReference type="Proteomes" id="UP000215002"/>
    </source>
</evidence>
<dbReference type="GO" id="GO:0009279">
    <property type="term" value="C:cell outer membrane"/>
    <property type="evidence" value="ECO:0007669"/>
    <property type="project" value="UniProtKB-SubCell"/>
</dbReference>
<dbReference type="InterPro" id="IPR008969">
    <property type="entry name" value="CarboxyPept-like_regulatory"/>
</dbReference>
<dbReference type="Pfam" id="PF00593">
    <property type="entry name" value="TonB_dep_Rec_b-barrel"/>
    <property type="match status" value="1"/>
</dbReference>
<evidence type="ECO:0000259" key="11">
    <source>
        <dbReference type="Pfam" id="PF07715"/>
    </source>
</evidence>
<dbReference type="PROSITE" id="PS52016">
    <property type="entry name" value="TONB_DEPENDENT_REC_3"/>
    <property type="match status" value="1"/>
</dbReference>
<dbReference type="PANTHER" id="PTHR47234">
    <property type="match status" value="1"/>
</dbReference>
<dbReference type="InterPro" id="IPR000531">
    <property type="entry name" value="Beta-barrel_TonB"/>
</dbReference>
<evidence type="ECO:0000256" key="5">
    <source>
        <dbReference type="ARBA" id="ARBA00023077"/>
    </source>
</evidence>
<accession>A0A223NXS9</accession>
<keyword evidence="4 8" id="KW-0812">Transmembrane</keyword>
<gene>
    <name evidence="12" type="ORF">MuYL_2617</name>
</gene>
<proteinExistence type="inferred from homology"/>
<evidence type="ECO:0000313" key="12">
    <source>
        <dbReference type="EMBL" id="ASU34504.1"/>
    </source>
</evidence>
<protein>
    <submittedName>
        <fullName evidence="12">Iron complex outermembrane recepter protein</fullName>
    </submittedName>
</protein>
<dbReference type="Gene3D" id="2.60.40.1120">
    <property type="entry name" value="Carboxypeptidase-like, regulatory domain"/>
    <property type="match status" value="1"/>
</dbReference>
<sequence>MGAFILFCSPIFAQKITGTVTGAGKPVAGSSVQATPSGTGTATDGDGKYSLALKAGIYKVTVSAIGFEKKTVNVQLADGESKVLDVELNPSSESLKEVIVVGSRGGGRTKMDSPVPVDVISVNSVSASTAKPDLMSQLNQAVPSFNYNKQSGGDGSDAIDFASLRGLGFDQTLVLVNGKRRHLSAFVNQVGTRGRGNSGTDLNAIPEAAIDHVEILRDGASAQYGSDAIAGVINLVLKKDVNHLNVNIGGSGYYDHKYNTLNNVDPSQYYTGSQLDGKTFTLGLDYGVLIGKNGGFINFGGNFMSQGKTFRAVPQTNWDTNPNALSVDAWRRAFGDGSVTSGGGMYNMEIPLAGTKTTFYSFGGYNYKHSNVYAWTRRWSSTSNHIKFPTDANGNLIFVPGIMRVFDPSPGGLDTANVYYNPQEDVYIKDMSNALGLKGTIGDGWDWDLSNNIGYNDFHYWGNDTFNASLPLPEQSTKTRFDDGGFSFLQNTANLDVTKRFAHVAQGLTLSFGAEFRYERYKLYAGEPDSYRNGGALYTGPTIYNDDGSVALANGDAKASGSEGYPGYQPTDASTSHRTNEAAYIEGSLDVTKAWLVDGAARFEHYSDFGGVSTVKLATRYKVTDNFNLRGSFSTGFRAPSLQQMNFSNTNTNIIAGQLVYAKLVPNYSEAARQVGIPKLTQETSINESLGFTWKPAPGFNFTVDGYIIKIKNRIVITGSFDTTVTAIKNYLIDNNVKSANFFTNAVNTTNTGLDMVLDYHKSWGKNRFTGLLAGNIQNITIDKINIPAALNDTYAHQQAYFSTREAAFLTASAPHAKFSLGLEYGYDKFAVGTHITYFGKLTTQGFGYNSVPGANPDGPGGANTSASGNGWDPYVELDNGKGVVPENFVFHGKATTDLYVSYKITKQISWTAGVDNIFNVHPDLAVTEGAHQASWGDSESGGPFDAVQMGFNGTRIFTKLAFHF</sequence>
<evidence type="ECO:0000256" key="1">
    <source>
        <dbReference type="ARBA" id="ARBA00004571"/>
    </source>
</evidence>
<keyword evidence="3 8" id="KW-1134">Transmembrane beta strand</keyword>